<protein>
    <submittedName>
        <fullName evidence="8">Phosphatidylinositol:ceramide phosphoinositol transferase (IPC synthase)</fullName>
    </submittedName>
</protein>
<comment type="subcellular location">
    <subcellularLocation>
        <location evidence="1">Membrane</location>
        <topology evidence="1">Multi-pass membrane protein</topology>
    </subcellularLocation>
</comment>
<dbReference type="AlphaFoldDB" id="A0AAN6FR38"/>
<feature type="transmembrane region" description="Helical" evidence="6">
    <location>
        <begin position="192"/>
        <end position="214"/>
    </location>
</feature>
<keyword evidence="8" id="KW-0808">Transferase</keyword>
<feature type="transmembrane region" description="Helical" evidence="6">
    <location>
        <begin position="315"/>
        <end position="331"/>
    </location>
</feature>
<evidence type="ECO:0000313" key="9">
    <source>
        <dbReference type="Proteomes" id="UP001168146"/>
    </source>
</evidence>
<accession>A0AAN6FR38</accession>
<dbReference type="InterPro" id="IPR052185">
    <property type="entry name" value="IPC_Synthase-Related"/>
</dbReference>
<dbReference type="SMART" id="SM00014">
    <property type="entry name" value="acidPPc"/>
    <property type="match status" value="1"/>
</dbReference>
<evidence type="ECO:0000313" key="8">
    <source>
        <dbReference type="EMBL" id="KAK0321259.1"/>
    </source>
</evidence>
<organism evidence="8 9">
    <name type="scientific">Friedmanniomyces endolithicus</name>
    <dbReference type="NCBI Taxonomy" id="329885"/>
    <lineage>
        <taxon>Eukaryota</taxon>
        <taxon>Fungi</taxon>
        <taxon>Dikarya</taxon>
        <taxon>Ascomycota</taxon>
        <taxon>Pezizomycotina</taxon>
        <taxon>Dothideomycetes</taxon>
        <taxon>Dothideomycetidae</taxon>
        <taxon>Mycosphaerellales</taxon>
        <taxon>Teratosphaeriaceae</taxon>
        <taxon>Friedmanniomyces</taxon>
    </lineage>
</organism>
<gene>
    <name evidence="8" type="primary">AUR1_2</name>
    <name evidence="8" type="ORF">LTR82_007711</name>
</gene>
<feature type="transmembrane region" description="Helical" evidence="6">
    <location>
        <begin position="283"/>
        <end position="303"/>
    </location>
</feature>
<feature type="transmembrane region" description="Helical" evidence="6">
    <location>
        <begin position="337"/>
        <end position="355"/>
    </location>
</feature>
<evidence type="ECO:0000256" key="6">
    <source>
        <dbReference type="SAM" id="Phobius"/>
    </source>
</evidence>
<evidence type="ECO:0000256" key="1">
    <source>
        <dbReference type="ARBA" id="ARBA00004141"/>
    </source>
</evidence>
<dbReference type="Pfam" id="PF14378">
    <property type="entry name" value="PAP2_3"/>
    <property type="match status" value="1"/>
</dbReference>
<keyword evidence="3 6" id="KW-1133">Transmembrane helix</keyword>
<dbReference type="GO" id="GO:0070916">
    <property type="term" value="C:inositol phosphoceramide synthase complex"/>
    <property type="evidence" value="ECO:0007669"/>
    <property type="project" value="TreeGrafter"/>
</dbReference>
<reference evidence="8" key="1">
    <citation type="submission" date="2021-12" db="EMBL/GenBank/DDBJ databases">
        <title>Black yeast isolated from Biological Soil Crust.</title>
        <authorList>
            <person name="Kurbessoian T."/>
        </authorList>
    </citation>
    <scope>NUCLEOTIDE SEQUENCE</scope>
    <source>
        <strain evidence="8">CCFEE 5208</strain>
    </source>
</reference>
<feature type="transmembrane region" description="Helical" evidence="6">
    <location>
        <begin position="126"/>
        <end position="146"/>
    </location>
</feature>
<dbReference type="Proteomes" id="UP001168146">
    <property type="component" value="Unassembled WGS sequence"/>
</dbReference>
<dbReference type="PANTHER" id="PTHR31310">
    <property type="match status" value="1"/>
</dbReference>
<feature type="transmembrane region" description="Helical" evidence="6">
    <location>
        <begin position="158"/>
        <end position="180"/>
    </location>
</feature>
<dbReference type="GO" id="GO:0030148">
    <property type="term" value="P:sphingolipid biosynthetic process"/>
    <property type="evidence" value="ECO:0007669"/>
    <property type="project" value="TreeGrafter"/>
</dbReference>
<evidence type="ECO:0000256" key="5">
    <source>
        <dbReference type="SAM" id="MobiDB-lite"/>
    </source>
</evidence>
<name>A0AAN6FR38_9PEZI</name>
<comment type="caution">
    <text evidence="8">The sequence shown here is derived from an EMBL/GenBank/DDBJ whole genome shotgun (WGS) entry which is preliminary data.</text>
</comment>
<dbReference type="GO" id="GO:0016740">
    <property type="term" value="F:transferase activity"/>
    <property type="evidence" value="ECO:0007669"/>
    <property type="project" value="UniProtKB-KW"/>
</dbReference>
<dbReference type="InterPro" id="IPR000326">
    <property type="entry name" value="PAP2/HPO"/>
</dbReference>
<dbReference type="PANTHER" id="PTHR31310:SF11">
    <property type="entry name" value="INOSITOL PHOSPHORYLCERAMIDE SYNTHASE CATALYTIC SUBUNIT AUR1"/>
    <property type="match status" value="1"/>
</dbReference>
<feature type="domain" description="Phosphatidic acid phosphatase type 2/haloperoxidase" evidence="7">
    <location>
        <begin position="219"/>
        <end position="356"/>
    </location>
</feature>
<proteinExistence type="predicted"/>
<feature type="transmembrane region" description="Helical" evidence="6">
    <location>
        <begin position="87"/>
        <end position="106"/>
    </location>
</feature>
<feature type="transmembrane region" description="Helical" evidence="6">
    <location>
        <begin position="226"/>
        <end position="247"/>
    </location>
</feature>
<keyword evidence="2 6" id="KW-0812">Transmembrane</keyword>
<dbReference type="EMBL" id="JASUXU010000021">
    <property type="protein sequence ID" value="KAK0321259.1"/>
    <property type="molecule type" value="Genomic_DNA"/>
</dbReference>
<dbReference type="Gene3D" id="1.20.144.10">
    <property type="entry name" value="Phosphatidic acid phosphatase type 2/haloperoxidase"/>
    <property type="match status" value="1"/>
</dbReference>
<dbReference type="FunFam" id="1.20.144.10:FF:000015">
    <property type="entry name" value="Aureobasidin resistance protein Aur1"/>
    <property type="match status" value="1"/>
</dbReference>
<dbReference type="InterPro" id="IPR026841">
    <property type="entry name" value="Aur1/Ipt1"/>
</dbReference>
<sequence length="475" mass="53194">MLATDFTLDHDEHSTRPFFFAQTKLPLAWPSLPAILPHRIRRKLRHARAEIRARQSPTTSIASLHTSINPADTLRALRRHRWRAHDAQYLLLAAVGIFNLCVIQTPGPTTKTFLTSLLLTGLALPLTNQLLLPALPVLAWLTFFYSCQFLPPHYRPQIWVRLLPALENMLYGANLSALLSAHNSTPLDLLAWLPYGAIHYASPVVVSAITFLFGPPGTLPVWARSFGYMCLTGVVIQLCFPCAPPWYENKYGLAPANYSIHGEAAGLAAIDRLLGNDFYTAKFAASPVVFGAFPSLHSAWATLEMLFMSSLFPKWRGVFVGYLLWLWWSTMYLSHHYAVDLVAGSLISGIAYFIARGTVLPRVQRGKTFRWDYEFVEFGEAPEDHLEDYPEALNGFDGAAYHYRSERDLDEYPLPLDSLRGDCDEWTLGSSSCMSGSSRAASVGLRSPVVEDWDGETLASGSEGEEQQQQRYHKI</sequence>
<dbReference type="GO" id="GO:0006676">
    <property type="term" value="P:mannosyl diphosphorylinositol ceramide metabolic process"/>
    <property type="evidence" value="ECO:0007669"/>
    <property type="project" value="TreeGrafter"/>
</dbReference>
<keyword evidence="4 6" id="KW-0472">Membrane</keyword>
<evidence type="ECO:0000256" key="2">
    <source>
        <dbReference type="ARBA" id="ARBA00022692"/>
    </source>
</evidence>
<dbReference type="SUPFAM" id="SSF48317">
    <property type="entry name" value="Acid phosphatase/Vanadium-dependent haloperoxidase"/>
    <property type="match status" value="1"/>
</dbReference>
<dbReference type="InterPro" id="IPR036938">
    <property type="entry name" value="PAP2/HPO_sf"/>
</dbReference>
<evidence type="ECO:0000259" key="7">
    <source>
        <dbReference type="SMART" id="SM00014"/>
    </source>
</evidence>
<evidence type="ECO:0000256" key="4">
    <source>
        <dbReference type="ARBA" id="ARBA00023136"/>
    </source>
</evidence>
<feature type="region of interest" description="Disordered" evidence="5">
    <location>
        <begin position="454"/>
        <end position="475"/>
    </location>
</feature>
<evidence type="ECO:0000256" key="3">
    <source>
        <dbReference type="ARBA" id="ARBA00022989"/>
    </source>
</evidence>
<dbReference type="CDD" id="cd03386">
    <property type="entry name" value="PAP2_Aur1_like"/>
    <property type="match status" value="1"/>
</dbReference>
<dbReference type="GO" id="GO:0016020">
    <property type="term" value="C:membrane"/>
    <property type="evidence" value="ECO:0007669"/>
    <property type="project" value="UniProtKB-SubCell"/>
</dbReference>